<keyword evidence="6" id="KW-0670">Pyruvate</keyword>
<dbReference type="NCBIfam" id="NF009589">
    <property type="entry name" value="PRK13030.1"/>
    <property type="match status" value="1"/>
</dbReference>
<name>A0A0M6Y0Y7_9HYPH</name>
<dbReference type="InterPro" id="IPR051457">
    <property type="entry name" value="2-oxoacid:Fd_oxidoreductase"/>
</dbReference>
<dbReference type="InterPro" id="IPR046667">
    <property type="entry name" value="DUF6537"/>
</dbReference>
<dbReference type="Pfam" id="PF20169">
    <property type="entry name" value="DUF6537"/>
    <property type="match status" value="1"/>
</dbReference>
<feature type="domain" description="Thiamine pyrophosphate enzyme TPP-binding" evidence="4">
    <location>
        <begin position="462"/>
        <end position="548"/>
    </location>
</feature>
<dbReference type="GO" id="GO:0045333">
    <property type="term" value="P:cellular respiration"/>
    <property type="evidence" value="ECO:0007669"/>
    <property type="project" value="UniProtKB-ARBA"/>
</dbReference>
<dbReference type="Gene3D" id="3.40.920.10">
    <property type="entry name" value="Pyruvate-ferredoxin oxidoreductase, PFOR, domain III"/>
    <property type="match status" value="1"/>
</dbReference>
<dbReference type="InterPro" id="IPR029061">
    <property type="entry name" value="THDP-binding"/>
</dbReference>
<gene>
    <name evidence="6" type="ORF">LAL4801_01395</name>
</gene>
<organism evidence="6 7">
    <name type="scientific">Roseibium aggregatum</name>
    <dbReference type="NCBI Taxonomy" id="187304"/>
    <lineage>
        <taxon>Bacteria</taxon>
        <taxon>Pseudomonadati</taxon>
        <taxon>Pseudomonadota</taxon>
        <taxon>Alphaproteobacteria</taxon>
        <taxon>Hyphomicrobiales</taxon>
        <taxon>Stappiaceae</taxon>
        <taxon>Roseibium</taxon>
    </lineage>
</organism>
<evidence type="ECO:0000256" key="1">
    <source>
        <dbReference type="ARBA" id="ARBA00023002"/>
    </source>
</evidence>
<sequence length="1173" mass="128552">MNVHMPTVTLEDKYVATEGRVYLTGIQALVRLALDRARMDQLAGLKTGGFISGYRGSPLAGYDTELMRAHRHLKGYDVVFKPGVNEELGATAVWGSQKLRGEGGVGRATAYDGVFGIWYGKAPGVDRAGDVLRQANASGTDRNGGVLALAGDDHLAKSSILPAQSEFYFEHAEIPVLNPADIQDVLDYGLHGLEMSRFTSLWTALICVADTMDASATINISPNRLRMVRPLEGDPRKDYHQNRDLLLGNRLETERLVRDLRIPAAQAYVRTNGLDRVTFGTRTNPKYGIVASGKAYRDLLQALDLMGITEDFAKALGLGVYKVAMSWPLEPLGLRDFARGTERLLVVEHKRAFMESQIKDISYHWPEMSRPEIWGKRRPDGTPFLSDVLELSVAELIEGLMTWLPGDVVSEEMRAVANRMTKQAMWAQGHAERAARIPYFCSGCPHSTSTKTPEGSRSLPGIGCHAMTEMAGRTTEGQIAMGGEGVLWVGQQPFSGDSHVFANVGDGTYFHSGILAIRQALASNVPITYKILYNDAVAMTGGQKVDGQLTVPQITRQLEAEGVERIAVVSENPDSYGSWTPLAPGTKIHHRDELMDVQEEFQTFKGVSVIVYDQTCAAEKRRRRKRGQFPDPDMRLFINDRVCEGCGDCSVQSNCLSVEPLATPFGEKRVINQSSCNKDFSCIKGFCPSFVEINGAALKKPKKADVDIDTLVETLPLPTLASLDRTWNTLVAGIGGMGVTTISAILAMAAHVDGKQASTLDMTGLAQKGGPVTSHVRFAAGNRSIEGPRVPAASLDLLIASDMVVAANADQLALAHRGHTMTVANTKVAPTAEFVLKQTLSFDEKQMDSALRKASGTYLPVNAADIAEKLLGDAIYANMLLVGMAFQSGALPVSDYAIETALELNGASVKNNIKAFRAGRVLAADPEKLLKALPSEAKQRVFTVDEKIVFNAQELTAYQDAAYAQRYLNLVGKVKEADEAHGPGTFRLTQTVSDMLFKLMAYKDEYEVARLYSDPAFKEKIAQRFEDPKKLKVHLAPPFLAHRKDPKTGRPQKIAFGPWIFSAFSFLAKFKGMRGKWYDPFGRTAERKTERALISQYEGDIAEILKRLPEGHYGLLVELARVPDLIRGFGPIKDDNIEKATEKRRVLLEQLDRSNDGGSDNKTGTKEFLAAAE</sequence>
<evidence type="ECO:0000259" key="4">
    <source>
        <dbReference type="Pfam" id="PF02775"/>
    </source>
</evidence>
<dbReference type="STRING" id="187304.B0E33_23235"/>
<dbReference type="OrthoDB" id="9803617at2"/>
<dbReference type="InterPro" id="IPR002869">
    <property type="entry name" value="Pyrv_flavodox_OxRed_cen"/>
</dbReference>
<dbReference type="Gene3D" id="3.40.50.970">
    <property type="match status" value="2"/>
</dbReference>
<keyword evidence="1" id="KW-0560">Oxidoreductase</keyword>
<dbReference type="Pfam" id="PF01558">
    <property type="entry name" value="POR"/>
    <property type="match status" value="1"/>
</dbReference>
<dbReference type="InterPro" id="IPR002880">
    <property type="entry name" value="Pyrv_Fd/Flavodoxin_OxRdtase_N"/>
</dbReference>
<dbReference type="GO" id="GO:0030976">
    <property type="term" value="F:thiamine pyrophosphate binding"/>
    <property type="evidence" value="ECO:0007669"/>
    <property type="project" value="InterPro"/>
</dbReference>
<dbReference type="CDD" id="cd07034">
    <property type="entry name" value="TPP_PYR_PFOR_IOR-alpha_like"/>
    <property type="match status" value="1"/>
</dbReference>
<feature type="region of interest" description="Disordered" evidence="2">
    <location>
        <begin position="1151"/>
        <end position="1173"/>
    </location>
</feature>
<dbReference type="InterPro" id="IPR019752">
    <property type="entry name" value="Pyrv/ketoisovalerate_OxRed_cat"/>
</dbReference>
<evidence type="ECO:0000259" key="5">
    <source>
        <dbReference type="Pfam" id="PF20169"/>
    </source>
</evidence>
<evidence type="ECO:0000313" key="7">
    <source>
        <dbReference type="Proteomes" id="UP000048926"/>
    </source>
</evidence>
<reference evidence="7" key="1">
    <citation type="submission" date="2015-07" db="EMBL/GenBank/DDBJ databases">
        <authorList>
            <person name="Rodrigo-Torres Lidia"/>
            <person name="Arahal R.David."/>
        </authorList>
    </citation>
    <scope>NUCLEOTIDE SEQUENCE [LARGE SCALE GENOMIC DNA]</scope>
    <source>
        <strain evidence="7">CECT 4801</strain>
    </source>
</reference>
<keyword evidence="7" id="KW-1185">Reference proteome</keyword>
<dbReference type="NCBIfam" id="NF009588">
    <property type="entry name" value="PRK13029.1"/>
    <property type="match status" value="1"/>
</dbReference>
<dbReference type="InterPro" id="IPR011766">
    <property type="entry name" value="TPP_enzyme_TPP-bd"/>
</dbReference>
<dbReference type="SUPFAM" id="SSF53323">
    <property type="entry name" value="Pyruvate-ferredoxin oxidoreductase, PFOR, domain III"/>
    <property type="match status" value="1"/>
</dbReference>
<dbReference type="PANTHER" id="PTHR48084:SF3">
    <property type="entry name" value="SUBUNIT OF PYRUVATE:FLAVODOXIN OXIDOREDUCTASE"/>
    <property type="match status" value="1"/>
</dbReference>
<feature type="domain" description="DUF6537" evidence="5">
    <location>
        <begin position="944"/>
        <end position="1144"/>
    </location>
</feature>
<dbReference type="GO" id="GO:0044281">
    <property type="term" value="P:small molecule metabolic process"/>
    <property type="evidence" value="ECO:0007669"/>
    <property type="project" value="UniProtKB-ARBA"/>
</dbReference>
<proteinExistence type="predicted"/>
<feature type="domain" description="Pyruvate/ketoisovalerate oxidoreductase catalytic" evidence="3">
    <location>
        <begin position="735"/>
        <end position="920"/>
    </location>
</feature>
<dbReference type="Pfam" id="PF02775">
    <property type="entry name" value="TPP_enzyme_C"/>
    <property type="match status" value="1"/>
</dbReference>
<evidence type="ECO:0000313" key="6">
    <source>
        <dbReference type="EMBL" id="CTQ42958.1"/>
    </source>
</evidence>
<dbReference type="PANTHER" id="PTHR48084">
    <property type="entry name" value="2-OXOGLUTARATE OXIDOREDUCTASE SUBUNIT KORB-RELATED"/>
    <property type="match status" value="1"/>
</dbReference>
<evidence type="ECO:0000256" key="2">
    <source>
        <dbReference type="SAM" id="MobiDB-lite"/>
    </source>
</evidence>
<evidence type="ECO:0000259" key="3">
    <source>
        <dbReference type="Pfam" id="PF01558"/>
    </source>
</evidence>
<dbReference type="Proteomes" id="UP000048926">
    <property type="component" value="Unassembled WGS sequence"/>
</dbReference>
<dbReference type="SUPFAM" id="SSF52518">
    <property type="entry name" value="Thiamin diphosphate-binding fold (THDP-binding)"/>
    <property type="match status" value="2"/>
</dbReference>
<protein>
    <submittedName>
        <fullName evidence="6">Indolepyruvate ferredoxin oxidoreductase</fullName>
    </submittedName>
</protein>
<dbReference type="GO" id="GO:0016625">
    <property type="term" value="F:oxidoreductase activity, acting on the aldehyde or oxo group of donors, iron-sulfur protein as acceptor"/>
    <property type="evidence" value="ECO:0007669"/>
    <property type="project" value="UniProtKB-ARBA"/>
</dbReference>
<dbReference type="RefSeq" id="WP_055655042.1">
    <property type="nucleotide sequence ID" value="NZ_CXST01000001.1"/>
</dbReference>
<accession>A0A0M6Y0Y7</accession>
<dbReference type="EMBL" id="CXST01000001">
    <property type="protein sequence ID" value="CTQ42958.1"/>
    <property type="molecule type" value="Genomic_DNA"/>
</dbReference>
<dbReference type="AlphaFoldDB" id="A0A0M6Y0Y7"/>